<dbReference type="Proteomes" id="UP000000305">
    <property type="component" value="Unassembled WGS sequence"/>
</dbReference>
<dbReference type="KEGG" id="dpx:DAPPUDRAFT_264830"/>
<keyword evidence="2" id="KW-1185">Reference proteome</keyword>
<reference evidence="1 2" key="1">
    <citation type="journal article" date="2011" name="Science">
        <title>The ecoresponsive genome of Daphnia pulex.</title>
        <authorList>
            <person name="Colbourne J.K."/>
            <person name="Pfrender M.E."/>
            <person name="Gilbert D."/>
            <person name="Thomas W.K."/>
            <person name="Tucker A."/>
            <person name="Oakley T.H."/>
            <person name="Tokishita S."/>
            <person name="Aerts A."/>
            <person name="Arnold G.J."/>
            <person name="Basu M.K."/>
            <person name="Bauer D.J."/>
            <person name="Caceres C.E."/>
            <person name="Carmel L."/>
            <person name="Casola C."/>
            <person name="Choi J.H."/>
            <person name="Detter J.C."/>
            <person name="Dong Q."/>
            <person name="Dusheyko S."/>
            <person name="Eads B.D."/>
            <person name="Frohlich T."/>
            <person name="Geiler-Samerotte K.A."/>
            <person name="Gerlach D."/>
            <person name="Hatcher P."/>
            <person name="Jogdeo S."/>
            <person name="Krijgsveld J."/>
            <person name="Kriventseva E.V."/>
            <person name="Kultz D."/>
            <person name="Laforsch C."/>
            <person name="Lindquist E."/>
            <person name="Lopez J."/>
            <person name="Manak J.R."/>
            <person name="Muller J."/>
            <person name="Pangilinan J."/>
            <person name="Patwardhan R.P."/>
            <person name="Pitluck S."/>
            <person name="Pritham E.J."/>
            <person name="Rechtsteiner A."/>
            <person name="Rho M."/>
            <person name="Rogozin I.B."/>
            <person name="Sakarya O."/>
            <person name="Salamov A."/>
            <person name="Schaack S."/>
            <person name="Shapiro H."/>
            <person name="Shiga Y."/>
            <person name="Skalitzky C."/>
            <person name="Smith Z."/>
            <person name="Souvorov A."/>
            <person name="Sung W."/>
            <person name="Tang Z."/>
            <person name="Tsuchiya D."/>
            <person name="Tu H."/>
            <person name="Vos H."/>
            <person name="Wang M."/>
            <person name="Wolf Y.I."/>
            <person name="Yamagata H."/>
            <person name="Yamada T."/>
            <person name="Ye Y."/>
            <person name="Shaw J.R."/>
            <person name="Andrews J."/>
            <person name="Crease T.J."/>
            <person name="Tang H."/>
            <person name="Lucas S.M."/>
            <person name="Robertson H.M."/>
            <person name="Bork P."/>
            <person name="Koonin E.V."/>
            <person name="Zdobnov E.M."/>
            <person name="Grigoriev I.V."/>
            <person name="Lynch M."/>
            <person name="Boore J.L."/>
        </authorList>
    </citation>
    <scope>NUCLEOTIDE SEQUENCE [LARGE SCALE GENOMIC DNA]</scope>
</reference>
<name>E9HSE6_DAPPU</name>
<evidence type="ECO:0000313" key="1">
    <source>
        <dbReference type="EMBL" id="EFX65339.1"/>
    </source>
</evidence>
<accession>E9HSE6</accession>
<dbReference type="AlphaFoldDB" id="E9HSE6"/>
<protein>
    <submittedName>
        <fullName evidence="1">Uncharacterized protein</fullName>
    </submittedName>
</protein>
<sequence>MDGFFTAGMATTSVGSESLPLALAVCESLADNESLRKELELLVALELPLGLTWRSRSKKPSSKYVGYVSANLFLAFRLWGFRLGLPARIGGDLIDRRRLRRGRRRRLDCREKECRATVLDRPGPERQGLFVTVGSGSSKF</sequence>
<dbReference type="HOGENOM" id="CLU_1837108_0_0_1"/>
<organism evidence="1 2">
    <name type="scientific">Daphnia pulex</name>
    <name type="common">Water flea</name>
    <dbReference type="NCBI Taxonomy" id="6669"/>
    <lineage>
        <taxon>Eukaryota</taxon>
        <taxon>Metazoa</taxon>
        <taxon>Ecdysozoa</taxon>
        <taxon>Arthropoda</taxon>
        <taxon>Crustacea</taxon>
        <taxon>Branchiopoda</taxon>
        <taxon>Diplostraca</taxon>
        <taxon>Cladocera</taxon>
        <taxon>Anomopoda</taxon>
        <taxon>Daphniidae</taxon>
        <taxon>Daphnia</taxon>
    </lineage>
</organism>
<dbReference type="InParanoid" id="E9HSE6"/>
<dbReference type="EMBL" id="GL732750">
    <property type="protein sequence ID" value="EFX65339.1"/>
    <property type="molecule type" value="Genomic_DNA"/>
</dbReference>
<proteinExistence type="predicted"/>
<gene>
    <name evidence="1" type="ORF">DAPPUDRAFT_264830</name>
</gene>
<evidence type="ECO:0000313" key="2">
    <source>
        <dbReference type="Proteomes" id="UP000000305"/>
    </source>
</evidence>